<dbReference type="EMBL" id="LXQA010622854">
    <property type="protein sequence ID" value="MCI62657.1"/>
    <property type="molecule type" value="Genomic_DNA"/>
</dbReference>
<name>A0A392TQE9_9FABA</name>
<reference evidence="1 2" key="1">
    <citation type="journal article" date="2018" name="Front. Plant Sci.">
        <title>Red Clover (Trifolium pratense) and Zigzag Clover (T. medium) - A Picture of Genomic Similarities and Differences.</title>
        <authorList>
            <person name="Dluhosova J."/>
            <person name="Istvanek J."/>
            <person name="Nedelnik J."/>
            <person name="Repkova J."/>
        </authorList>
    </citation>
    <scope>NUCLEOTIDE SEQUENCE [LARGE SCALE GENOMIC DNA]</scope>
    <source>
        <strain evidence="2">cv. 10/8</strain>
        <tissue evidence="1">Leaf</tissue>
    </source>
</reference>
<keyword evidence="2" id="KW-1185">Reference proteome</keyword>
<dbReference type="Proteomes" id="UP000265520">
    <property type="component" value="Unassembled WGS sequence"/>
</dbReference>
<sequence length="58" mass="6515">MSRNCSSSLLTKTQELFIFSKMFLHQAFAVHQTTAAAKPPPAVDLLQNGCRRRICVFC</sequence>
<dbReference type="AlphaFoldDB" id="A0A392TQE9"/>
<evidence type="ECO:0000313" key="2">
    <source>
        <dbReference type="Proteomes" id="UP000265520"/>
    </source>
</evidence>
<protein>
    <submittedName>
        <fullName evidence="1">Uncharacterized protein</fullName>
    </submittedName>
</protein>
<accession>A0A392TQE9</accession>
<proteinExistence type="predicted"/>
<evidence type="ECO:0000313" key="1">
    <source>
        <dbReference type="EMBL" id="MCI62657.1"/>
    </source>
</evidence>
<comment type="caution">
    <text evidence="1">The sequence shown here is derived from an EMBL/GenBank/DDBJ whole genome shotgun (WGS) entry which is preliminary data.</text>
</comment>
<organism evidence="1 2">
    <name type="scientific">Trifolium medium</name>
    <dbReference type="NCBI Taxonomy" id="97028"/>
    <lineage>
        <taxon>Eukaryota</taxon>
        <taxon>Viridiplantae</taxon>
        <taxon>Streptophyta</taxon>
        <taxon>Embryophyta</taxon>
        <taxon>Tracheophyta</taxon>
        <taxon>Spermatophyta</taxon>
        <taxon>Magnoliopsida</taxon>
        <taxon>eudicotyledons</taxon>
        <taxon>Gunneridae</taxon>
        <taxon>Pentapetalae</taxon>
        <taxon>rosids</taxon>
        <taxon>fabids</taxon>
        <taxon>Fabales</taxon>
        <taxon>Fabaceae</taxon>
        <taxon>Papilionoideae</taxon>
        <taxon>50 kb inversion clade</taxon>
        <taxon>NPAAA clade</taxon>
        <taxon>Hologalegina</taxon>
        <taxon>IRL clade</taxon>
        <taxon>Trifolieae</taxon>
        <taxon>Trifolium</taxon>
    </lineage>
</organism>